<accession>A0A9P6AT44</accession>
<proteinExistence type="predicted"/>
<evidence type="ECO:0000256" key="1">
    <source>
        <dbReference type="SAM" id="MobiDB-lite"/>
    </source>
</evidence>
<name>A0A9P6AT44_9AGAM</name>
<feature type="compositionally biased region" description="Polar residues" evidence="1">
    <location>
        <begin position="1"/>
        <end position="15"/>
    </location>
</feature>
<comment type="caution">
    <text evidence="2">The sequence shown here is derived from an EMBL/GenBank/DDBJ whole genome shotgun (WGS) entry which is preliminary data.</text>
</comment>
<dbReference type="OrthoDB" id="3317936at2759"/>
<evidence type="ECO:0000313" key="2">
    <source>
        <dbReference type="EMBL" id="KAF9511549.1"/>
    </source>
</evidence>
<reference evidence="2" key="1">
    <citation type="journal article" date="2020" name="Nat. Commun.">
        <title>Large-scale genome sequencing of mycorrhizal fungi provides insights into the early evolution of symbiotic traits.</title>
        <authorList>
            <person name="Miyauchi S."/>
            <person name="Kiss E."/>
            <person name="Kuo A."/>
            <person name="Drula E."/>
            <person name="Kohler A."/>
            <person name="Sanchez-Garcia M."/>
            <person name="Morin E."/>
            <person name="Andreopoulos B."/>
            <person name="Barry K.W."/>
            <person name="Bonito G."/>
            <person name="Buee M."/>
            <person name="Carver A."/>
            <person name="Chen C."/>
            <person name="Cichocki N."/>
            <person name="Clum A."/>
            <person name="Culley D."/>
            <person name="Crous P.W."/>
            <person name="Fauchery L."/>
            <person name="Girlanda M."/>
            <person name="Hayes R.D."/>
            <person name="Keri Z."/>
            <person name="LaButti K."/>
            <person name="Lipzen A."/>
            <person name="Lombard V."/>
            <person name="Magnuson J."/>
            <person name="Maillard F."/>
            <person name="Murat C."/>
            <person name="Nolan M."/>
            <person name="Ohm R.A."/>
            <person name="Pangilinan J."/>
            <person name="Pereira M.F."/>
            <person name="Perotto S."/>
            <person name="Peter M."/>
            <person name="Pfister S."/>
            <person name="Riley R."/>
            <person name="Sitrit Y."/>
            <person name="Stielow J.B."/>
            <person name="Szollosi G."/>
            <person name="Zifcakova L."/>
            <person name="Stursova M."/>
            <person name="Spatafora J.W."/>
            <person name="Tedersoo L."/>
            <person name="Vaario L.M."/>
            <person name="Yamada A."/>
            <person name="Yan M."/>
            <person name="Wang P."/>
            <person name="Xu J."/>
            <person name="Bruns T."/>
            <person name="Baldrian P."/>
            <person name="Vilgalys R."/>
            <person name="Dunand C."/>
            <person name="Henrissat B."/>
            <person name="Grigoriev I.V."/>
            <person name="Hibbett D."/>
            <person name="Nagy L.G."/>
            <person name="Martin F.M."/>
        </authorList>
    </citation>
    <scope>NUCLEOTIDE SEQUENCE</scope>
    <source>
        <strain evidence="2">UP504</strain>
    </source>
</reference>
<gene>
    <name evidence="2" type="ORF">BS47DRAFT_1171540</name>
</gene>
<feature type="region of interest" description="Disordered" evidence="1">
    <location>
        <begin position="1"/>
        <end position="23"/>
    </location>
</feature>
<dbReference type="Proteomes" id="UP000886523">
    <property type="component" value="Unassembled WGS sequence"/>
</dbReference>
<protein>
    <submittedName>
        <fullName evidence="2">Uncharacterized protein</fullName>
    </submittedName>
</protein>
<evidence type="ECO:0000313" key="3">
    <source>
        <dbReference type="Proteomes" id="UP000886523"/>
    </source>
</evidence>
<keyword evidence="3" id="KW-1185">Reference proteome</keyword>
<dbReference type="EMBL" id="MU128999">
    <property type="protein sequence ID" value="KAF9511549.1"/>
    <property type="molecule type" value="Genomic_DNA"/>
</dbReference>
<organism evidence="2 3">
    <name type="scientific">Hydnum rufescens UP504</name>
    <dbReference type="NCBI Taxonomy" id="1448309"/>
    <lineage>
        <taxon>Eukaryota</taxon>
        <taxon>Fungi</taxon>
        <taxon>Dikarya</taxon>
        <taxon>Basidiomycota</taxon>
        <taxon>Agaricomycotina</taxon>
        <taxon>Agaricomycetes</taxon>
        <taxon>Cantharellales</taxon>
        <taxon>Hydnaceae</taxon>
        <taxon>Hydnum</taxon>
    </lineage>
</organism>
<sequence>MKTLWSSNSRSTRGGSPQGADRRRSSLLSSLYNALNLSTPSVRSNLFTHSWRRLGTYNIPDLCSYIEFTPPTPITRLRWCKNQDGVKHEFLLLKVERPDDGKTVWLRLDRRVHENARAVNAVFSPVPSGDTVRICSYVSRLFDASRSQVQVETEFAIPPLLQRLGNLLTILMEDSPDYKLYSENCYFFCAVIYENLVSMGRGVNVVRASSYYPKS</sequence>
<dbReference type="AlphaFoldDB" id="A0A9P6AT44"/>